<proteinExistence type="predicted"/>
<sequence length="279" mass="29208">MPTSAHPSQGRPAHISAEASATAEAFVTARRVGLGLDAYPGERPGDLAGAYLIQERAIAFDGRTVMGWKVGRIAPPLVEQLGANRLTGPIFEGTQRLADDGSAPEMPVFADGFAAAEAEFLLHIVPGKADARPADDAATRLLIDEVRLGIEIASSPWRGINADGPAVTASDFGNNHGLVLGPRVENWRELDLQAVEIRTEVAGETVGCATAQTMLDGPLGAVRFLLGHLADRGIDVTAGTWVSSGAVTGVHVVEPGQEVRAVFGDLGEVRCRIVAARPD</sequence>
<dbReference type="InterPro" id="IPR050772">
    <property type="entry name" value="Hydratase-Decarb/MhpD_sf"/>
</dbReference>
<dbReference type="Proteomes" id="UP000566813">
    <property type="component" value="Unassembled WGS sequence"/>
</dbReference>
<gene>
    <name evidence="1" type="ORF">H7F51_12460</name>
</gene>
<dbReference type="PANTHER" id="PTHR30143">
    <property type="entry name" value="ACID HYDRATASE"/>
    <property type="match status" value="1"/>
</dbReference>
<keyword evidence="1" id="KW-0378">Hydrolase</keyword>
<evidence type="ECO:0000313" key="1">
    <source>
        <dbReference type="EMBL" id="MBC2666333.1"/>
    </source>
</evidence>
<dbReference type="SUPFAM" id="SSF56529">
    <property type="entry name" value="FAH"/>
    <property type="match status" value="1"/>
</dbReference>
<accession>A0A7X1FST7</accession>
<comment type="caution">
    <text evidence="1">The sequence shown here is derived from an EMBL/GenBank/DDBJ whole genome shotgun (WGS) entry which is preliminary data.</text>
</comment>
<evidence type="ECO:0000313" key="2">
    <source>
        <dbReference type="Proteomes" id="UP000566813"/>
    </source>
</evidence>
<reference evidence="1 2" key="1">
    <citation type="submission" date="2020-08" db="EMBL/GenBank/DDBJ databases">
        <title>The genome sequence of type strain Novosphingobium flavum NBRC 111647.</title>
        <authorList>
            <person name="Liu Y."/>
        </authorList>
    </citation>
    <scope>NUCLEOTIDE SEQUENCE [LARGE SCALE GENOMIC DNA]</scope>
    <source>
        <strain evidence="1 2">NBRC 111647</strain>
    </source>
</reference>
<protein>
    <submittedName>
        <fullName evidence="1">Fumarylacetoacetate hydrolase family protein</fullName>
    </submittedName>
</protein>
<organism evidence="1 2">
    <name type="scientific">Novosphingobium flavum</name>
    <dbReference type="NCBI Taxonomy" id="1778672"/>
    <lineage>
        <taxon>Bacteria</taxon>
        <taxon>Pseudomonadati</taxon>
        <taxon>Pseudomonadota</taxon>
        <taxon>Alphaproteobacteria</taxon>
        <taxon>Sphingomonadales</taxon>
        <taxon>Sphingomonadaceae</taxon>
        <taxon>Novosphingobium</taxon>
    </lineage>
</organism>
<dbReference type="EMBL" id="JACLAW010000009">
    <property type="protein sequence ID" value="MBC2666333.1"/>
    <property type="molecule type" value="Genomic_DNA"/>
</dbReference>
<dbReference type="InterPro" id="IPR036663">
    <property type="entry name" value="Fumarylacetoacetase_C_sf"/>
</dbReference>
<dbReference type="PANTHER" id="PTHR30143:SF0">
    <property type="entry name" value="2-KETO-4-PENTENOATE HYDRATASE"/>
    <property type="match status" value="1"/>
</dbReference>
<keyword evidence="2" id="KW-1185">Reference proteome</keyword>
<dbReference type="GO" id="GO:0008684">
    <property type="term" value="F:2-oxopent-4-enoate hydratase activity"/>
    <property type="evidence" value="ECO:0007669"/>
    <property type="project" value="TreeGrafter"/>
</dbReference>
<dbReference type="GO" id="GO:0016787">
    <property type="term" value="F:hydrolase activity"/>
    <property type="evidence" value="ECO:0007669"/>
    <property type="project" value="UniProtKB-KW"/>
</dbReference>
<name>A0A7X1FST7_9SPHN</name>
<dbReference type="GO" id="GO:0005737">
    <property type="term" value="C:cytoplasm"/>
    <property type="evidence" value="ECO:0007669"/>
    <property type="project" value="TreeGrafter"/>
</dbReference>
<dbReference type="AlphaFoldDB" id="A0A7X1FST7"/>
<dbReference type="Gene3D" id="3.90.850.10">
    <property type="entry name" value="Fumarylacetoacetase-like, C-terminal domain"/>
    <property type="match status" value="1"/>
</dbReference>